<dbReference type="RefSeq" id="WP_105482239.1">
    <property type="nucleotide sequence ID" value="NZ_NIGF01000001.1"/>
</dbReference>
<accession>A0A2S8SXI2</accession>
<dbReference type="InterPro" id="IPR022876">
    <property type="entry name" value="Tscrpt_rep_Rex"/>
</dbReference>
<evidence type="ECO:0000256" key="4">
    <source>
        <dbReference type="ARBA" id="ARBA00023027"/>
    </source>
</evidence>
<dbReference type="GO" id="GO:0051775">
    <property type="term" value="P:response to redox state"/>
    <property type="evidence" value="ECO:0007669"/>
    <property type="project" value="InterPro"/>
</dbReference>
<name>A0A2S8SXI2_9BACT</name>
<evidence type="ECO:0000256" key="1">
    <source>
        <dbReference type="ARBA" id="ARBA00022490"/>
    </source>
</evidence>
<dbReference type="GO" id="GO:0045892">
    <property type="term" value="P:negative regulation of DNA-templated transcription"/>
    <property type="evidence" value="ECO:0007669"/>
    <property type="project" value="InterPro"/>
</dbReference>
<evidence type="ECO:0000256" key="3">
    <source>
        <dbReference type="ARBA" id="ARBA00023015"/>
    </source>
</evidence>
<dbReference type="InterPro" id="IPR036388">
    <property type="entry name" value="WH-like_DNA-bd_sf"/>
</dbReference>
<keyword evidence="2 7" id="KW-0678">Repressor</keyword>
<comment type="function">
    <text evidence="7">Modulates transcription in response to changes in cellular NADH/NAD(+) redox state.</text>
</comment>
<dbReference type="SUPFAM" id="SSF46785">
    <property type="entry name" value="Winged helix' DNA-binding domain"/>
    <property type="match status" value="1"/>
</dbReference>
<evidence type="ECO:0000313" key="10">
    <source>
        <dbReference type="Proteomes" id="UP000237684"/>
    </source>
</evidence>
<comment type="subcellular location">
    <subcellularLocation>
        <location evidence="7">Cytoplasm</location>
    </subcellularLocation>
</comment>
<evidence type="ECO:0000256" key="6">
    <source>
        <dbReference type="ARBA" id="ARBA00023163"/>
    </source>
</evidence>
<dbReference type="SMART" id="SM00881">
    <property type="entry name" value="CoA_binding"/>
    <property type="match status" value="1"/>
</dbReference>
<comment type="similarity">
    <text evidence="7">Belongs to the transcriptional regulatory Rex family.</text>
</comment>
<dbReference type="Gene3D" id="3.40.50.720">
    <property type="entry name" value="NAD(P)-binding Rossmann-like Domain"/>
    <property type="match status" value="1"/>
</dbReference>
<dbReference type="Pfam" id="PF02629">
    <property type="entry name" value="CoA_binding"/>
    <property type="match status" value="1"/>
</dbReference>
<dbReference type="InterPro" id="IPR058236">
    <property type="entry name" value="Rex_actinobacterial-type"/>
</dbReference>
<keyword evidence="5 7" id="KW-0238">DNA-binding</keyword>
<dbReference type="InterPro" id="IPR036291">
    <property type="entry name" value="NAD(P)-bd_dom_sf"/>
</dbReference>
<dbReference type="InterPro" id="IPR009718">
    <property type="entry name" value="Rex_DNA-bd_C_dom"/>
</dbReference>
<keyword evidence="3 7" id="KW-0805">Transcription regulation</keyword>
<keyword evidence="10" id="KW-1185">Reference proteome</keyword>
<gene>
    <name evidence="7" type="primary">rex</name>
    <name evidence="9" type="ORF">B1R32_101252</name>
</gene>
<protein>
    <recommendedName>
        <fullName evidence="7">Redox-sensing transcriptional repressor Rex</fullName>
    </recommendedName>
</protein>
<dbReference type="Gene3D" id="1.10.10.10">
    <property type="entry name" value="Winged helix-like DNA-binding domain superfamily/Winged helix DNA-binding domain"/>
    <property type="match status" value="1"/>
</dbReference>
<feature type="binding site" evidence="7">
    <location>
        <begin position="109"/>
        <end position="114"/>
    </location>
    <ligand>
        <name>NAD(+)</name>
        <dbReference type="ChEBI" id="CHEBI:57540"/>
    </ligand>
</feature>
<dbReference type="NCBIfam" id="NF003993">
    <property type="entry name" value="PRK05472.2-2"/>
    <property type="match status" value="1"/>
</dbReference>
<keyword evidence="6 7" id="KW-0804">Transcription</keyword>
<dbReference type="InterPro" id="IPR036390">
    <property type="entry name" value="WH_DNA-bd_sf"/>
</dbReference>
<keyword evidence="4 7" id="KW-0520">NAD</keyword>
<evidence type="ECO:0000259" key="8">
    <source>
        <dbReference type="SMART" id="SM00881"/>
    </source>
</evidence>
<dbReference type="FunCoup" id="A0A2S8SXI2">
    <property type="interactions" value="22"/>
</dbReference>
<comment type="subunit">
    <text evidence="7">Homodimer.</text>
</comment>
<evidence type="ECO:0000256" key="2">
    <source>
        <dbReference type="ARBA" id="ARBA00022491"/>
    </source>
</evidence>
<dbReference type="SUPFAM" id="SSF51735">
    <property type="entry name" value="NAD(P)-binding Rossmann-fold domains"/>
    <property type="match status" value="1"/>
</dbReference>
<dbReference type="NCBIfam" id="NF003992">
    <property type="entry name" value="PRK05472.2-1"/>
    <property type="match status" value="1"/>
</dbReference>
<dbReference type="EMBL" id="NIGF01000001">
    <property type="protein sequence ID" value="PQV65510.1"/>
    <property type="molecule type" value="Genomic_DNA"/>
</dbReference>
<dbReference type="NCBIfam" id="NF003994">
    <property type="entry name" value="PRK05472.2-3"/>
    <property type="match status" value="1"/>
</dbReference>
<dbReference type="NCBIfam" id="NF003996">
    <property type="entry name" value="PRK05472.2-5"/>
    <property type="match status" value="1"/>
</dbReference>
<feature type="domain" description="CoA-binding" evidence="8">
    <location>
        <begin position="98"/>
        <end position="199"/>
    </location>
</feature>
<dbReference type="PANTHER" id="PTHR35786">
    <property type="entry name" value="REDOX-SENSING TRANSCRIPTIONAL REPRESSOR REX"/>
    <property type="match status" value="1"/>
</dbReference>
<reference evidence="9 10" key="1">
    <citation type="journal article" date="2018" name="Syst. Appl. Microbiol.">
        <title>Abditibacterium utsteinense sp. nov., the first cultivated member of candidate phylum FBP, isolated from ice-free Antarctic soil samples.</title>
        <authorList>
            <person name="Tahon G."/>
            <person name="Tytgat B."/>
            <person name="Lebbe L."/>
            <person name="Carlier A."/>
            <person name="Willems A."/>
        </authorList>
    </citation>
    <scope>NUCLEOTIDE SEQUENCE [LARGE SCALE GENOMIC DNA]</scope>
    <source>
        <strain evidence="9 10">LMG 29911</strain>
    </source>
</reference>
<dbReference type="Pfam" id="PF06971">
    <property type="entry name" value="Put_DNA-bind_N"/>
    <property type="match status" value="1"/>
</dbReference>
<comment type="caution">
    <text evidence="9">The sequence shown here is derived from an EMBL/GenBank/DDBJ whole genome shotgun (WGS) entry which is preliminary data.</text>
</comment>
<dbReference type="Proteomes" id="UP000237684">
    <property type="component" value="Unassembled WGS sequence"/>
</dbReference>
<evidence type="ECO:0000313" key="9">
    <source>
        <dbReference type="EMBL" id="PQV65510.1"/>
    </source>
</evidence>
<dbReference type="HAMAP" id="MF_01131">
    <property type="entry name" value="Rex"/>
    <property type="match status" value="1"/>
</dbReference>
<feature type="DNA-binding region" description="H-T-H motif" evidence="7">
    <location>
        <begin position="35"/>
        <end position="74"/>
    </location>
</feature>
<sequence length="227" mass="23997">MNAHEEELPGELPDVEKAAVGLAKIPPPTIERLSVYLQCVRALQDEDKIAASSAEIAKRTGIHAAQLRKDLSYFGEFGTPGLGYDLRALETHLSRIMGLDLERDVLLIGAGNLGRALSSYTGFGRRGFRIVAAFDVDENVVGTDIGPVAVHHMRDLSRVNASLGAEVGVIAVPTPAAAAALDALVAAGVRAVLNFAPVALGGRPGVTVRNVDLTSQMEILSYYLSAK</sequence>
<dbReference type="PANTHER" id="PTHR35786:SF1">
    <property type="entry name" value="REDOX-SENSING TRANSCRIPTIONAL REPRESSOR REX 1"/>
    <property type="match status" value="1"/>
</dbReference>
<proteinExistence type="inferred from homology"/>
<dbReference type="NCBIfam" id="NF003995">
    <property type="entry name" value="PRK05472.2-4"/>
    <property type="match status" value="1"/>
</dbReference>
<dbReference type="GO" id="GO:0003677">
    <property type="term" value="F:DNA binding"/>
    <property type="evidence" value="ECO:0007669"/>
    <property type="project" value="UniProtKB-UniRule"/>
</dbReference>
<dbReference type="GO" id="GO:0003700">
    <property type="term" value="F:DNA-binding transcription factor activity"/>
    <property type="evidence" value="ECO:0007669"/>
    <property type="project" value="UniProtKB-UniRule"/>
</dbReference>
<dbReference type="OrthoDB" id="9784760at2"/>
<organism evidence="9 10">
    <name type="scientific">Abditibacterium utsteinense</name>
    <dbReference type="NCBI Taxonomy" id="1960156"/>
    <lineage>
        <taxon>Bacteria</taxon>
        <taxon>Pseudomonadati</taxon>
        <taxon>Abditibacteriota</taxon>
        <taxon>Abditibacteriia</taxon>
        <taxon>Abditibacteriales</taxon>
        <taxon>Abditibacteriaceae</taxon>
        <taxon>Abditibacterium</taxon>
    </lineage>
</organism>
<dbReference type="AlphaFoldDB" id="A0A2S8SXI2"/>
<dbReference type="InParanoid" id="A0A2S8SXI2"/>
<dbReference type="InterPro" id="IPR003781">
    <property type="entry name" value="CoA-bd"/>
</dbReference>
<keyword evidence="1 7" id="KW-0963">Cytoplasm</keyword>
<dbReference type="GO" id="GO:0005737">
    <property type="term" value="C:cytoplasm"/>
    <property type="evidence" value="ECO:0007669"/>
    <property type="project" value="UniProtKB-SubCell"/>
</dbReference>
<evidence type="ECO:0000256" key="7">
    <source>
        <dbReference type="HAMAP-Rule" id="MF_01131"/>
    </source>
</evidence>
<evidence type="ECO:0000256" key="5">
    <source>
        <dbReference type="ARBA" id="ARBA00023125"/>
    </source>
</evidence>